<dbReference type="Gene3D" id="3.30.2130.30">
    <property type="match status" value="1"/>
</dbReference>
<comment type="caution">
    <text evidence="2">The sequence shown here is derived from an EMBL/GenBank/DDBJ whole genome shotgun (WGS) entry which is preliminary data.</text>
</comment>
<dbReference type="EMBL" id="BMFU01000004">
    <property type="protein sequence ID" value="GGH58010.1"/>
    <property type="molecule type" value="Genomic_DNA"/>
</dbReference>
<dbReference type="Proteomes" id="UP000652153">
    <property type="component" value="Unassembled WGS sequence"/>
</dbReference>
<evidence type="ECO:0000313" key="3">
    <source>
        <dbReference type="Proteomes" id="UP000652153"/>
    </source>
</evidence>
<feature type="domain" description="Ribosomal RNA large subunit methyltransferase K/L-like methyltransferase" evidence="1">
    <location>
        <begin position="180"/>
        <end position="341"/>
    </location>
</feature>
<keyword evidence="3" id="KW-1185">Reference proteome</keyword>
<dbReference type="InterPro" id="IPR029063">
    <property type="entry name" value="SAM-dependent_MTases_sf"/>
</dbReference>
<dbReference type="PANTHER" id="PTHR14911">
    <property type="entry name" value="THUMP DOMAIN-CONTAINING"/>
    <property type="match status" value="1"/>
</dbReference>
<dbReference type="CDD" id="cd02440">
    <property type="entry name" value="AdoMet_MTases"/>
    <property type="match status" value="1"/>
</dbReference>
<proteinExistence type="predicted"/>
<evidence type="ECO:0000313" key="2">
    <source>
        <dbReference type="EMBL" id="GGH58010.1"/>
    </source>
</evidence>
<dbReference type="SUPFAM" id="SSF53335">
    <property type="entry name" value="S-adenosyl-L-methionine-dependent methyltransferases"/>
    <property type="match status" value="1"/>
</dbReference>
<protein>
    <recommendedName>
        <fullName evidence="1">Ribosomal RNA large subunit methyltransferase K/L-like methyltransferase domain-containing protein</fullName>
    </recommendedName>
</protein>
<reference evidence="3" key="1">
    <citation type="journal article" date="2019" name="Int. J. Syst. Evol. Microbiol.">
        <title>The Global Catalogue of Microorganisms (GCM) 10K type strain sequencing project: providing services to taxonomists for standard genome sequencing and annotation.</title>
        <authorList>
            <consortium name="The Broad Institute Genomics Platform"/>
            <consortium name="The Broad Institute Genome Sequencing Center for Infectious Disease"/>
            <person name="Wu L."/>
            <person name="Ma J."/>
        </authorList>
    </citation>
    <scope>NUCLEOTIDE SEQUENCE [LARGE SCALE GENOMIC DNA]</scope>
    <source>
        <strain evidence="3">CGMCC 1.12770</strain>
    </source>
</reference>
<dbReference type="PANTHER" id="PTHR14911:SF13">
    <property type="entry name" value="TRNA (GUANINE(6)-N2)-METHYLTRANSFERASE THUMP3"/>
    <property type="match status" value="1"/>
</dbReference>
<gene>
    <name evidence="2" type="ORF">GCM10008014_30200</name>
</gene>
<dbReference type="Pfam" id="PF01170">
    <property type="entry name" value="UPF0020"/>
    <property type="match status" value="1"/>
</dbReference>
<dbReference type="InterPro" id="IPR000241">
    <property type="entry name" value="RlmKL-like_Mtase"/>
</dbReference>
<sequence length="350" mass="39269">MKNSVASSGAVPHRFLVTMVPGFEEIVREEIEEKILGSGSFEISRGKVSFRASCNLDQLLELKCADNIYYQIAHFRIGPHKVDLKQIPNVLRKIKLIDAINYYIGYRPKLKVIVRVSRVGKHTYSRFDASDAFLTELVKRYSFGVGSSEDHDLSFRVDIVDEVAILSLKLTPAEFRYRTSTKQFSSGAIRPTIAHVLVRLSNPQKFDSFFDPFCGSGTIAAERAYYDSARIVTSDINPEVVALASLNVSDRTEIYCWDACQTPLDSSSITTIVSNLPWGKQIVVEDITALYMKFLLEAKRILRNNGKIIALTDQSNSLIKAAESNEFECTQLMTISLHGLHPSVFVLTKL</sequence>
<accession>A0ABQ1ZCD1</accession>
<dbReference type="CDD" id="cd11715">
    <property type="entry name" value="THUMP_AdoMetMT"/>
    <property type="match status" value="1"/>
</dbReference>
<dbReference type="RefSeq" id="WP_188592970.1">
    <property type="nucleotide sequence ID" value="NZ_BMFU01000004.1"/>
</dbReference>
<organism evidence="2 3">
    <name type="scientific">Paenibacillus silvae</name>
    <dbReference type="NCBI Taxonomy" id="1325358"/>
    <lineage>
        <taxon>Bacteria</taxon>
        <taxon>Bacillati</taxon>
        <taxon>Bacillota</taxon>
        <taxon>Bacilli</taxon>
        <taxon>Bacillales</taxon>
        <taxon>Paenibacillaceae</taxon>
        <taxon>Paenibacillus</taxon>
    </lineage>
</organism>
<evidence type="ECO:0000259" key="1">
    <source>
        <dbReference type="Pfam" id="PF01170"/>
    </source>
</evidence>
<name>A0ABQ1ZCD1_9BACL</name>
<dbReference type="Gene3D" id="3.40.50.150">
    <property type="entry name" value="Vaccinia Virus protein VP39"/>
    <property type="match status" value="1"/>
</dbReference>